<dbReference type="InterPro" id="IPR036397">
    <property type="entry name" value="RNaseH_sf"/>
</dbReference>
<dbReference type="OrthoDB" id="1741277at2759"/>
<proteinExistence type="predicted"/>
<dbReference type="Proteomes" id="UP000796880">
    <property type="component" value="Unassembled WGS sequence"/>
</dbReference>
<evidence type="ECO:0000313" key="3">
    <source>
        <dbReference type="Proteomes" id="UP000796880"/>
    </source>
</evidence>
<feature type="domain" description="RNase H type-1" evidence="1">
    <location>
        <begin position="18"/>
        <end position="135"/>
    </location>
</feature>
<organism evidence="2 3">
    <name type="scientific">Rhamnella rubrinervis</name>
    <dbReference type="NCBI Taxonomy" id="2594499"/>
    <lineage>
        <taxon>Eukaryota</taxon>
        <taxon>Viridiplantae</taxon>
        <taxon>Streptophyta</taxon>
        <taxon>Embryophyta</taxon>
        <taxon>Tracheophyta</taxon>
        <taxon>Spermatophyta</taxon>
        <taxon>Magnoliopsida</taxon>
        <taxon>eudicotyledons</taxon>
        <taxon>Gunneridae</taxon>
        <taxon>Pentapetalae</taxon>
        <taxon>rosids</taxon>
        <taxon>fabids</taxon>
        <taxon>Rosales</taxon>
        <taxon>Rhamnaceae</taxon>
        <taxon>rhamnoid group</taxon>
        <taxon>Rhamneae</taxon>
        <taxon>Rhamnella</taxon>
    </lineage>
</organism>
<comment type="caution">
    <text evidence="2">The sequence shown here is derived from an EMBL/GenBank/DDBJ whole genome shotgun (WGS) entry which is preliminary data.</text>
</comment>
<evidence type="ECO:0000313" key="2">
    <source>
        <dbReference type="EMBL" id="KAF3452904.1"/>
    </source>
</evidence>
<dbReference type="SUPFAM" id="SSF53098">
    <property type="entry name" value="Ribonuclease H-like"/>
    <property type="match status" value="1"/>
</dbReference>
<evidence type="ECO:0000259" key="1">
    <source>
        <dbReference type="Pfam" id="PF13456"/>
    </source>
</evidence>
<gene>
    <name evidence="2" type="ORF">FNV43_RR03337</name>
</gene>
<keyword evidence="3" id="KW-1185">Reference proteome</keyword>
<name>A0A8K0HIP5_9ROSA</name>
<dbReference type="InterPro" id="IPR044730">
    <property type="entry name" value="RNase_H-like_dom_plant"/>
</dbReference>
<dbReference type="PANTHER" id="PTHR47723:SF19">
    <property type="entry name" value="POLYNUCLEOTIDYL TRANSFERASE, RIBONUCLEASE H-LIKE SUPERFAMILY PROTEIN"/>
    <property type="match status" value="1"/>
</dbReference>
<dbReference type="Gene3D" id="3.30.420.10">
    <property type="entry name" value="Ribonuclease H-like superfamily/Ribonuclease H"/>
    <property type="match status" value="1"/>
</dbReference>
<dbReference type="AlphaFoldDB" id="A0A8K0HIP5"/>
<dbReference type="InterPro" id="IPR053151">
    <property type="entry name" value="RNase_H-like"/>
</dbReference>
<dbReference type="Pfam" id="PF13456">
    <property type="entry name" value="RVT_3"/>
    <property type="match status" value="1"/>
</dbReference>
<dbReference type="CDD" id="cd06222">
    <property type="entry name" value="RNase_H_like"/>
    <property type="match status" value="1"/>
</dbReference>
<dbReference type="GO" id="GO:0003676">
    <property type="term" value="F:nucleic acid binding"/>
    <property type="evidence" value="ECO:0007669"/>
    <property type="project" value="InterPro"/>
</dbReference>
<sequence length="188" mass="21513">MPEKGYVKLNVDGGHKGVVKGPGTMVYGGLFRDISATWLCGFNGRIDAPGTPELAELRALYEGLKIAKKKGFAKVKAEMDSQDMVEFITNGPKEEFIHHQEVEDCRRFIKKEMENLEVKYVYRTANEVANYMARLAYTYPEGTQGTHEFNDPPPDKIKVKIKRRNQLADARELLENDRENMNTEWPNK</sequence>
<protein>
    <recommendedName>
        <fullName evidence="1">RNase H type-1 domain-containing protein</fullName>
    </recommendedName>
</protein>
<dbReference type="InterPro" id="IPR012337">
    <property type="entry name" value="RNaseH-like_sf"/>
</dbReference>
<dbReference type="GO" id="GO:0004523">
    <property type="term" value="F:RNA-DNA hybrid ribonuclease activity"/>
    <property type="evidence" value="ECO:0007669"/>
    <property type="project" value="InterPro"/>
</dbReference>
<dbReference type="PANTHER" id="PTHR47723">
    <property type="entry name" value="OS05G0353850 PROTEIN"/>
    <property type="match status" value="1"/>
</dbReference>
<dbReference type="InterPro" id="IPR002156">
    <property type="entry name" value="RNaseH_domain"/>
</dbReference>
<dbReference type="EMBL" id="VOIH02000002">
    <property type="protein sequence ID" value="KAF3452904.1"/>
    <property type="molecule type" value="Genomic_DNA"/>
</dbReference>
<accession>A0A8K0HIP5</accession>
<reference evidence="2" key="1">
    <citation type="submission" date="2020-03" db="EMBL/GenBank/DDBJ databases">
        <title>A high-quality chromosome-level genome assembly of a woody plant with both climbing and erect habits, Rhamnella rubrinervis.</title>
        <authorList>
            <person name="Lu Z."/>
            <person name="Yang Y."/>
            <person name="Zhu X."/>
            <person name="Sun Y."/>
        </authorList>
    </citation>
    <scope>NUCLEOTIDE SEQUENCE</scope>
    <source>
        <strain evidence="2">BYM</strain>
        <tissue evidence="2">Leaf</tissue>
    </source>
</reference>